<sequence length="157" mass="17765">NLGHVKKEPIKVDKVQKPAAAKKEVQNSMDLEDKSDFMEHVLHSHATKVLTPGHYLEMIDIFQYAMFCGADLNLLIHQNGTQILPLTDFLTEISGLEVAGADGVVRWHLVGTPSTFEPWNGEDFRSLNHWLPAWPVTAWPEDVDVQKQVVDKIKSQR</sequence>
<evidence type="ECO:0000313" key="2">
    <source>
        <dbReference type="Proteomes" id="UP001642464"/>
    </source>
</evidence>
<proteinExistence type="predicted"/>
<keyword evidence="2" id="KW-1185">Reference proteome</keyword>
<comment type="caution">
    <text evidence="1">The sequence shown here is derived from an EMBL/GenBank/DDBJ whole genome shotgun (WGS) entry which is preliminary data.</text>
</comment>
<feature type="non-terminal residue" evidence="1">
    <location>
        <position position="1"/>
    </location>
</feature>
<dbReference type="Proteomes" id="UP001642464">
    <property type="component" value="Unassembled WGS sequence"/>
</dbReference>
<evidence type="ECO:0000313" key="1">
    <source>
        <dbReference type="EMBL" id="CAK9080147.1"/>
    </source>
</evidence>
<gene>
    <name evidence="1" type="ORF">SCF082_LOCUS38226</name>
</gene>
<protein>
    <submittedName>
        <fullName evidence="1">Uncharacterized protein</fullName>
    </submittedName>
</protein>
<dbReference type="EMBL" id="CAXAMM010038687">
    <property type="protein sequence ID" value="CAK9080147.1"/>
    <property type="molecule type" value="Genomic_DNA"/>
</dbReference>
<accession>A0ABP0PXK0</accession>
<name>A0ABP0PXK0_9DINO</name>
<feature type="non-terminal residue" evidence="1">
    <location>
        <position position="157"/>
    </location>
</feature>
<reference evidence="1 2" key="1">
    <citation type="submission" date="2024-02" db="EMBL/GenBank/DDBJ databases">
        <authorList>
            <person name="Chen Y."/>
            <person name="Shah S."/>
            <person name="Dougan E. K."/>
            <person name="Thang M."/>
            <person name="Chan C."/>
        </authorList>
    </citation>
    <scope>NUCLEOTIDE SEQUENCE [LARGE SCALE GENOMIC DNA]</scope>
</reference>
<organism evidence="1 2">
    <name type="scientific">Durusdinium trenchii</name>
    <dbReference type="NCBI Taxonomy" id="1381693"/>
    <lineage>
        <taxon>Eukaryota</taxon>
        <taxon>Sar</taxon>
        <taxon>Alveolata</taxon>
        <taxon>Dinophyceae</taxon>
        <taxon>Suessiales</taxon>
        <taxon>Symbiodiniaceae</taxon>
        <taxon>Durusdinium</taxon>
    </lineage>
</organism>